<evidence type="ECO:0000313" key="5">
    <source>
        <dbReference type="Proteomes" id="UP000004386"/>
    </source>
</evidence>
<accession>C4WL76</accession>
<dbReference type="InterPro" id="IPR001638">
    <property type="entry name" value="Solute-binding_3/MltF_N"/>
</dbReference>
<dbReference type="AlphaFoldDB" id="C4WL76"/>
<dbReference type="EMBL" id="ACQA01000002">
    <property type="protein sequence ID" value="EEQ92898.1"/>
    <property type="molecule type" value="Genomic_DNA"/>
</dbReference>
<evidence type="ECO:0000313" key="4">
    <source>
        <dbReference type="EMBL" id="EEQ92898.1"/>
    </source>
</evidence>
<dbReference type="PANTHER" id="PTHR35936">
    <property type="entry name" value="MEMBRANE-BOUND LYTIC MUREIN TRANSGLYCOSYLASE F"/>
    <property type="match status" value="1"/>
</dbReference>
<dbReference type="Gene3D" id="3.40.190.10">
    <property type="entry name" value="Periplasmic binding protein-like II"/>
    <property type="match status" value="2"/>
</dbReference>
<protein>
    <submittedName>
        <fullName evidence="4">Histidine-binding protein</fullName>
    </submittedName>
</protein>
<dbReference type="Proteomes" id="UP000004386">
    <property type="component" value="Unassembled WGS sequence"/>
</dbReference>
<gene>
    <name evidence="4" type="ORF">OINT_2000020</name>
</gene>
<reference evidence="4 5" key="1">
    <citation type="submission" date="2009-05" db="EMBL/GenBank/DDBJ databases">
        <authorList>
            <person name="Setubal J.C."/>
            <person name="Boyle S."/>
            <person name="Crasta O.R."/>
            <person name="Gillespie J.J."/>
            <person name="Kenyon R.W."/>
            <person name="Lu J."/>
            <person name="Mane S."/>
            <person name="Nagrani S."/>
            <person name="Shallom J.M."/>
            <person name="Shallom S."/>
            <person name="Shukla M."/>
            <person name="Snyder E.E."/>
            <person name="Sobral B.W."/>
            <person name="Wattam A.R."/>
            <person name="Will R."/>
            <person name="Williams K."/>
            <person name="Yoo H."/>
            <person name="Munk C."/>
            <person name="Tapia R."/>
            <person name="Green L."/>
            <person name="Rogers Y."/>
            <person name="Detter J.C."/>
            <person name="Bruce D."/>
            <person name="Brettin T.S."/>
            <person name="Tsolis R."/>
        </authorList>
    </citation>
    <scope>NUCLEOTIDE SEQUENCE [LARGE SCALE GENOMIC DNA]</scope>
    <source>
        <strain evidence="4 5">LMG 3301</strain>
    </source>
</reference>
<comment type="caution">
    <text evidence="4">The sequence shown here is derived from an EMBL/GenBank/DDBJ whole genome shotgun (WGS) entry which is preliminary data.</text>
</comment>
<name>C4WL76_9HYPH</name>
<organism evidence="4 5">
    <name type="scientific">Brucella intermedia LMG 3301</name>
    <dbReference type="NCBI Taxonomy" id="641118"/>
    <lineage>
        <taxon>Bacteria</taxon>
        <taxon>Pseudomonadati</taxon>
        <taxon>Pseudomonadota</taxon>
        <taxon>Alphaproteobacteria</taxon>
        <taxon>Hyphomicrobiales</taxon>
        <taxon>Brucellaceae</taxon>
        <taxon>Brucella/Ochrobactrum group</taxon>
        <taxon>Brucella</taxon>
    </lineage>
</organism>
<evidence type="ECO:0000259" key="3">
    <source>
        <dbReference type="SMART" id="SM00062"/>
    </source>
</evidence>
<feature type="signal peptide" evidence="2">
    <location>
        <begin position="1"/>
        <end position="29"/>
    </location>
</feature>
<dbReference type="SUPFAM" id="SSF53850">
    <property type="entry name" value="Periplasmic binding protein-like II"/>
    <property type="match status" value="1"/>
</dbReference>
<feature type="chain" id="PRO_5002945438" evidence="2">
    <location>
        <begin position="30"/>
        <end position="270"/>
    </location>
</feature>
<evidence type="ECO:0000256" key="1">
    <source>
        <dbReference type="ARBA" id="ARBA00022729"/>
    </source>
</evidence>
<dbReference type="HOGENOM" id="CLU_019602_18_4_5"/>
<proteinExistence type="predicted"/>
<keyword evidence="1 2" id="KW-0732">Signal</keyword>
<feature type="domain" description="Solute-binding protein family 3/N-terminal" evidence="3">
    <location>
        <begin position="40"/>
        <end position="261"/>
    </location>
</feature>
<evidence type="ECO:0000256" key="2">
    <source>
        <dbReference type="SAM" id="SignalP"/>
    </source>
</evidence>
<dbReference type="Pfam" id="PF00497">
    <property type="entry name" value="SBP_bac_3"/>
    <property type="match status" value="1"/>
</dbReference>
<dbReference type="SMART" id="SM00062">
    <property type="entry name" value="PBPb"/>
    <property type="match status" value="1"/>
</dbReference>
<dbReference type="PANTHER" id="PTHR35936:SF17">
    <property type="entry name" value="ARGININE-BINDING EXTRACELLULAR PROTEIN ARTP"/>
    <property type="match status" value="1"/>
</dbReference>
<sequence>MEENVMLKRFLVLSIVGAMLTAQGVPAMADTYADIIAAKKIRVSTDLAIPPSGMLDANLKPVGSDVETAQLLAKDWGVELEFIQTTGATRIPNLQTNKADIVISTLSVTPERAQVIDFSKPYAGLVSVIAAPAKSPINDWADLKGQSVTVTRGTTQDSELTKLAGEHGFTVTRYDDDATMVTAAVSGQAKAIATSATLVKQIHDKNPTLAFEPKITIRVLNLAIGVNKNEPELLSKLDEWVVANLQNGKLNEIYQKYHGTPLPKEIVDAK</sequence>